<dbReference type="InterPro" id="IPR001650">
    <property type="entry name" value="Helicase_C-like"/>
</dbReference>
<dbReference type="CDD" id="cd04488">
    <property type="entry name" value="RecG_wedge_OBF"/>
    <property type="match status" value="1"/>
</dbReference>
<dbReference type="InterPro" id="IPR011545">
    <property type="entry name" value="DEAD/DEAH_box_helicase_dom"/>
</dbReference>
<evidence type="ECO:0000259" key="8">
    <source>
        <dbReference type="PROSITE" id="PS51192"/>
    </source>
</evidence>
<dbReference type="Gene3D" id="3.40.50.300">
    <property type="entry name" value="P-loop containing nucleotide triphosphate hydrolases"/>
    <property type="match status" value="2"/>
</dbReference>
<dbReference type="InterPro" id="IPR012340">
    <property type="entry name" value="NA-bd_OB-fold"/>
</dbReference>
<dbReference type="InterPro" id="IPR033454">
    <property type="entry name" value="RecG_wedge"/>
</dbReference>
<dbReference type="Pfam" id="PF17191">
    <property type="entry name" value="RecG_wedge"/>
    <property type="match status" value="1"/>
</dbReference>
<dbReference type="EMBL" id="MFAR01000006">
    <property type="protein sequence ID" value="OGD85345.1"/>
    <property type="molecule type" value="Genomic_DNA"/>
</dbReference>
<dbReference type="GO" id="GO:0005524">
    <property type="term" value="F:ATP binding"/>
    <property type="evidence" value="ECO:0007669"/>
    <property type="project" value="UniProtKB-KW"/>
</dbReference>
<organism evidence="10 11">
    <name type="scientific">Candidatus Collierbacteria bacterium RIFOXYD1_FULL_46_26</name>
    <dbReference type="NCBI Taxonomy" id="1817732"/>
    <lineage>
        <taxon>Bacteria</taxon>
        <taxon>Candidatus Collieribacteriota</taxon>
    </lineage>
</organism>
<dbReference type="InterPro" id="IPR014001">
    <property type="entry name" value="Helicase_ATP-bd"/>
</dbReference>
<dbReference type="Gene3D" id="2.40.50.140">
    <property type="entry name" value="Nucleic acid-binding proteins"/>
    <property type="match status" value="1"/>
</dbReference>
<dbReference type="Pfam" id="PF00270">
    <property type="entry name" value="DEAD"/>
    <property type="match status" value="1"/>
</dbReference>
<feature type="domain" description="Helicase C-terminal" evidence="9">
    <location>
        <begin position="377"/>
        <end position="538"/>
    </location>
</feature>
<evidence type="ECO:0000313" key="10">
    <source>
        <dbReference type="EMBL" id="OGD85345.1"/>
    </source>
</evidence>
<evidence type="ECO:0000256" key="3">
    <source>
        <dbReference type="ARBA" id="ARBA00022801"/>
    </source>
</evidence>
<dbReference type="InterPro" id="IPR047112">
    <property type="entry name" value="RecG/Mfd"/>
</dbReference>
<dbReference type="PROSITE" id="PS51194">
    <property type="entry name" value="HELICASE_CTER"/>
    <property type="match status" value="1"/>
</dbReference>
<keyword evidence="6" id="KW-0238">DNA-binding</keyword>
<dbReference type="SMART" id="SM00487">
    <property type="entry name" value="DEXDc"/>
    <property type="match status" value="1"/>
</dbReference>
<dbReference type="InterPro" id="IPR027417">
    <property type="entry name" value="P-loop_NTPase"/>
</dbReference>
<dbReference type="GO" id="GO:0016787">
    <property type="term" value="F:hydrolase activity"/>
    <property type="evidence" value="ECO:0007669"/>
    <property type="project" value="UniProtKB-KW"/>
</dbReference>
<feature type="non-terminal residue" evidence="10">
    <location>
        <position position="1"/>
    </location>
</feature>
<evidence type="ECO:0000256" key="7">
    <source>
        <dbReference type="ARBA" id="ARBA00023204"/>
    </source>
</evidence>
<keyword evidence="1" id="KW-0547">Nucleotide-binding</keyword>
<evidence type="ECO:0000256" key="6">
    <source>
        <dbReference type="ARBA" id="ARBA00023125"/>
    </source>
</evidence>
<dbReference type="PANTHER" id="PTHR47964:SF1">
    <property type="entry name" value="ATP-DEPENDENT DNA HELICASE HOMOLOG RECG, CHLOROPLASTIC"/>
    <property type="match status" value="1"/>
</dbReference>
<dbReference type="SMART" id="SM00490">
    <property type="entry name" value="HELICc"/>
    <property type="match status" value="1"/>
</dbReference>
<sequence length="574" mass="63742">VSHHTGRVSTQLSTFRDETGTLTIRWFNSPFVTRSVSPATTYLVRGQLDSFSGRLQIVNPQLTKLRLENPSLPIDEIQPIYTPLGTLKSGHLRNLIKSALDHLSPDPLPLAIQNRYSLLDFATTIRSIHFPSSKSDLENAIHRLAFDELFALQKEALKNRELAQVPTLPLSLNQPELADFIASLPFTPTAAQSRVIQEITADLSQPLAMHRLLSGEVGSGKTLVAAYSALLTHYSSRRTLLMAPTQILAEQLFANFSSLLGSRCTLSLLTSVSKGDVDADIVIGTHALLKQISNFHNIGLVIIDEQHRFGVDQRLLLTKLNPAPHFLMMTATPIPRTLAMTVFSHLSLSRLDELPQNRLPVKTYHVTEDKRVAAYDWIRQEVLTHQNQAFVVVPLIDQAEDDETSATQSLKKLEKDLSARFPDLVVDIMHGRMKGSEKTAHLQAFRDGHTQILVATSMIEVGLDIPEANIMVIENADRFGLATLHQLRGRVGRGGKQGHCLLFAHQPSEKALARLAYFVREKDGAKLAEFDLASRGPGELYGTTQHGFFSLRFASIYDQALLRQTAEAVKMLSI</sequence>
<dbReference type="GO" id="GO:0006281">
    <property type="term" value="P:DNA repair"/>
    <property type="evidence" value="ECO:0007669"/>
    <property type="project" value="UniProtKB-KW"/>
</dbReference>
<dbReference type="PROSITE" id="PS51192">
    <property type="entry name" value="HELICASE_ATP_BIND_1"/>
    <property type="match status" value="1"/>
</dbReference>
<name>A0A1F5G0I3_9BACT</name>
<evidence type="ECO:0000256" key="1">
    <source>
        <dbReference type="ARBA" id="ARBA00022741"/>
    </source>
</evidence>
<keyword evidence="3" id="KW-0378">Hydrolase</keyword>
<reference evidence="10 11" key="1">
    <citation type="journal article" date="2016" name="Nat. Commun.">
        <title>Thousands of microbial genomes shed light on interconnected biogeochemical processes in an aquifer system.</title>
        <authorList>
            <person name="Anantharaman K."/>
            <person name="Brown C.T."/>
            <person name="Hug L.A."/>
            <person name="Sharon I."/>
            <person name="Castelle C.J."/>
            <person name="Probst A.J."/>
            <person name="Thomas B.C."/>
            <person name="Singh A."/>
            <person name="Wilkins M.J."/>
            <person name="Karaoz U."/>
            <person name="Brodie E.L."/>
            <person name="Williams K.H."/>
            <person name="Hubbard S.S."/>
            <person name="Banfield J.F."/>
        </authorList>
    </citation>
    <scope>NUCLEOTIDE SEQUENCE [LARGE SCALE GENOMIC DNA]</scope>
</reference>
<evidence type="ECO:0000313" key="11">
    <source>
        <dbReference type="Proteomes" id="UP000177921"/>
    </source>
</evidence>
<gene>
    <name evidence="10" type="ORF">A2618_03380</name>
</gene>
<protein>
    <submittedName>
        <fullName evidence="10">Uncharacterized protein</fullName>
    </submittedName>
</protein>
<dbReference type="SUPFAM" id="SSF50249">
    <property type="entry name" value="Nucleic acid-binding proteins"/>
    <property type="match status" value="1"/>
</dbReference>
<dbReference type="GO" id="GO:0003677">
    <property type="term" value="F:DNA binding"/>
    <property type="evidence" value="ECO:0007669"/>
    <property type="project" value="UniProtKB-KW"/>
</dbReference>
<dbReference type="Pfam" id="PF00271">
    <property type="entry name" value="Helicase_C"/>
    <property type="match status" value="1"/>
</dbReference>
<evidence type="ECO:0000256" key="5">
    <source>
        <dbReference type="ARBA" id="ARBA00022840"/>
    </source>
</evidence>
<comment type="caution">
    <text evidence="10">The sequence shown here is derived from an EMBL/GenBank/DDBJ whole genome shotgun (WGS) entry which is preliminary data.</text>
</comment>
<keyword evidence="4" id="KW-0347">Helicase</keyword>
<dbReference type="SUPFAM" id="SSF52540">
    <property type="entry name" value="P-loop containing nucleoside triphosphate hydrolases"/>
    <property type="match status" value="1"/>
</dbReference>
<evidence type="ECO:0000256" key="2">
    <source>
        <dbReference type="ARBA" id="ARBA00022763"/>
    </source>
</evidence>
<accession>A0A1F5G0I3</accession>
<dbReference type="AlphaFoldDB" id="A0A1F5G0I3"/>
<proteinExistence type="predicted"/>
<dbReference type="PANTHER" id="PTHR47964">
    <property type="entry name" value="ATP-DEPENDENT DNA HELICASE HOMOLOG RECG, CHLOROPLASTIC"/>
    <property type="match status" value="1"/>
</dbReference>
<dbReference type="Proteomes" id="UP000177921">
    <property type="component" value="Unassembled WGS sequence"/>
</dbReference>
<keyword evidence="5" id="KW-0067">ATP-binding</keyword>
<keyword evidence="7" id="KW-0234">DNA repair</keyword>
<feature type="domain" description="Helicase ATP-binding" evidence="8">
    <location>
        <begin position="202"/>
        <end position="351"/>
    </location>
</feature>
<dbReference type="GO" id="GO:0003678">
    <property type="term" value="F:DNA helicase activity"/>
    <property type="evidence" value="ECO:0007669"/>
    <property type="project" value="TreeGrafter"/>
</dbReference>
<evidence type="ECO:0000256" key="4">
    <source>
        <dbReference type="ARBA" id="ARBA00022806"/>
    </source>
</evidence>
<keyword evidence="2" id="KW-0227">DNA damage</keyword>
<evidence type="ECO:0000259" key="9">
    <source>
        <dbReference type="PROSITE" id="PS51194"/>
    </source>
</evidence>